<dbReference type="Pfam" id="PF01751">
    <property type="entry name" value="Toprim"/>
    <property type="match status" value="1"/>
</dbReference>
<comment type="caution">
    <text evidence="2">The sequence shown here is derived from an EMBL/GenBank/DDBJ whole genome shotgun (WGS) entry which is preliminary data.</text>
</comment>
<proteinExistence type="predicted"/>
<dbReference type="InterPro" id="IPR023405">
    <property type="entry name" value="Topo_IA_core_domain"/>
</dbReference>
<dbReference type="Gene3D" id="3.40.50.140">
    <property type="match status" value="1"/>
</dbReference>
<sequence>MTYGFGHLVELAPPNHYDEKWSKWSLETLPIFPEKYDFQVAKDKKEQFNIVSDLLRKSDTIIIATDSDREGENSATCF</sequence>
<dbReference type="SUPFAM" id="SSF56712">
    <property type="entry name" value="Prokaryotic type I DNA topoisomerase"/>
    <property type="match status" value="1"/>
</dbReference>
<dbReference type="EMBL" id="WVTJ01000029">
    <property type="protein sequence ID" value="MXS53624.1"/>
    <property type="molecule type" value="Genomic_DNA"/>
</dbReference>
<feature type="domain" description="Toprim" evidence="1">
    <location>
        <begin position="5"/>
        <end position="75"/>
    </location>
</feature>
<name>A0AAP6RIT1_ENTFL</name>
<reference evidence="2 3" key="1">
    <citation type="submission" date="2019-04" db="EMBL/GenBank/DDBJ databases">
        <title>Step-wise assembly of the neonatal virome modulated by breast feeding.</title>
        <authorList>
            <person name="Liang G."/>
            <person name="Bushman F."/>
        </authorList>
    </citation>
    <scope>NUCLEOTIDE SEQUENCE [LARGE SCALE GENOMIC DNA]</scope>
    <source>
        <strain evidence="2 3">E3754</strain>
    </source>
</reference>
<protein>
    <recommendedName>
        <fullName evidence="1">Toprim domain-containing protein</fullName>
    </recommendedName>
</protein>
<dbReference type="Proteomes" id="UP000429730">
    <property type="component" value="Unassembled WGS sequence"/>
</dbReference>
<dbReference type="InterPro" id="IPR006171">
    <property type="entry name" value="TOPRIM_dom"/>
</dbReference>
<accession>A0AAP6RIT1</accession>
<organism evidence="2 3">
    <name type="scientific">Enterococcus faecalis</name>
    <name type="common">Streptococcus faecalis</name>
    <dbReference type="NCBI Taxonomy" id="1351"/>
    <lineage>
        <taxon>Bacteria</taxon>
        <taxon>Bacillati</taxon>
        <taxon>Bacillota</taxon>
        <taxon>Bacilli</taxon>
        <taxon>Lactobacillales</taxon>
        <taxon>Enterococcaceae</taxon>
        <taxon>Enterococcus</taxon>
    </lineage>
</organism>
<dbReference type="AlphaFoldDB" id="A0AAP6RIT1"/>
<gene>
    <name evidence="2" type="ORF">GTI81_13035</name>
</gene>
<evidence type="ECO:0000259" key="1">
    <source>
        <dbReference type="Pfam" id="PF01751"/>
    </source>
</evidence>
<evidence type="ECO:0000313" key="3">
    <source>
        <dbReference type="Proteomes" id="UP000429730"/>
    </source>
</evidence>
<evidence type="ECO:0000313" key="2">
    <source>
        <dbReference type="EMBL" id="MXS53624.1"/>
    </source>
</evidence>